<keyword evidence="2" id="KW-0489">Methyltransferase</keyword>
<dbReference type="CDD" id="cd02440">
    <property type="entry name" value="AdoMet_MTases"/>
    <property type="match status" value="1"/>
</dbReference>
<reference evidence="3" key="1">
    <citation type="journal article" date="2019" name="Int. J. Syst. Evol. Microbiol.">
        <title>The Global Catalogue of Microorganisms (GCM) 10K type strain sequencing project: providing services to taxonomists for standard genome sequencing and annotation.</title>
        <authorList>
            <consortium name="The Broad Institute Genomics Platform"/>
            <consortium name="The Broad Institute Genome Sequencing Center for Infectious Disease"/>
            <person name="Wu L."/>
            <person name="Ma J."/>
        </authorList>
    </citation>
    <scope>NUCLEOTIDE SEQUENCE [LARGE SCALE GENOMIC DNA]</scope>
    <source>
        <strain evidence="3">JCM 30346</strain>
    </source>
</reference>
<dbReference type="InterPro" id="IPR013216">
    <property type="entry name" value="Methyltransf_11"/>
</dbReference>
<dbReference type="GO" id="GO:0008168">
    <property type="term" value="F:methyltransferase activity"/>
    <property type="evidence" value="ECO:0007669"/>
    <property type="project" value="UniProtKB-KW"/>
</dbReference>
<evidence type="ECO:0000259" key="1">
    <source>
        <dbReference type="Pfam" id="PF08241"/>
    </source>
</evidence>
<dbReference type="PANTHER" id="PTHR42912">
    <property type="entry name" value="METHYLTRANSFERASE"/>
    <property type="match status" value="1"/>
</dbReference>
<comment type="caution">
    <text evidence="2">The sequence shown here is derived from an EMBL/GenBank/DDBJ whole genome shotgun (WGS) entry which is preliminary data.</text>
</comment>
<proteinExistence type="predicted"/>
<dbReference type="EMBL" id="JBHSRF010000019">
    <property type="protein sequence ID" value="MFC6082684.1"/>
    <property type="molecule type" value="Genomic_DNA"/>
</dbReference>
<dbReference type="EC" id="2.1.1.-" evidence="2"/>
<dbReference type="GO" id="GO:0032259">
    <property type="term" value="P:methylation"/>
    <property type="evidence" value="ECO:0007669"/>
    <property type="project" value="UniProtKB-KW"/>
</dbReference>
<dbReference type="InterPro" id="IPR050508">
    <property type="entry name" value="Methyltransf_Superfamily"/>
</dbReference>
<accession>A0ABW1NH43</accession>
<dbReference type="Gene3D" id="3.40.50.150">
    <property type="entry name" value="Vaccinia Virus protein VP39"/>
    <property type="match status" value="1"/>
</dbReference>
<keyword evidence="3" id="KW-1185">Reference proteome</keyword>
<dbReference type="PANTHER" id="PTHR42912:SF93">
    <property type="entry name" value="N6-ADENOSINE-METHYLTRANSFERASE TMT1A"/>
    <property type="match status" value="1"/>
</dbReference>
<feature type="domain" description="Methyltransferase type 11" evidence="1">
    <location>
        <begin position="59"/>
        <end position="152"/>
    </location>
</feature>
<name>A0ABW1NH43_9ACTN</name>
<evidence type="ECO:0000313" key="2">
    <source>
        <dbReference type="EMBL" id="MFC6082684.1"/>
    </source>
</evidence>
<keyword evidence="2" id="KW-0808">Transferase</keyword>
<evidence type="ECO:0000313" key="3">
    <source>
        <dbReference type="Proteomes" id="UP001596137"/>
    </source>
</evidence>
<dbReference type="Pfam" id="PF08241">
    <property type="entry name" value="Methyltransf_11"/>
    <property type="match status" value="1"/>
</dbReference>
<protein>
    <submittedName>
        <fullName evidence="2">Class I SAM-dependent methyltransferase</fullName>
        <ecNumber evidence="2">2.1.1.-</ecNumber>
    </submittedName>
</protein>
<dbReference type="RefSeq" id="WP_380753280.1">
    <property type="nucleotide sequence ID" value="NZ_JBHSRF010000019.1"/>
</dbReference>
<dbReference type="Proteomes" id="UP001596137">
    <property type="component" value="Unassembled WGS sequence"/>
</dbReference>
<dbReference type="SUPFAM" id="SSF53335">
    <property type="entry name" value="S-adenosyl-L-methionine-dependent methyltransferases"/>
    <property type="match status" value="1"/>
</dbReference>
<gene>
    <name evidence="2" type="ORF">ACFP1K_16060</name>
</gene>
<sequence>MTGTRPASLQLLPESALVRTSAIDHPDWNYRPVLRRVQRMRFRMAVSLLGGERFGTMIEIGYGSGVFMPELARHCDDLHGVDTHPYAEDVAGRLAGNGVKATLTTGSAEALPYPDGFAGCAVAVSTLECVGDIEAACREIRRVLRPGGVLVVVTPGSSPLWDLALRLSTGEDARLYGDRRQRLQPALRRNFGLVEEVRVPAGPVLRLYTGLRLESP</sequence>
<dbReference type="InterPro" id="IPR029063">
    <property type="entry name" value="SAM-dependent_MTases_sf"/>
</dbReference>
<organism evidence="2 3">
    <name type="scientific">Sphaerisporangium aureirubrum</name>
    <dbReference type="NCBI Taxonomy" id="1544736"/>
    <lineage>
        <taxon>Bacteria</taxon>
        <taxon>Bacillati</taxon>
        <taxon>Actinomycetota</taxon>
        <taxon>Actinomycetes</taxon>
        <taxon>Streptosporangiales</taxon>
        <taxon>Streptosporangiaceae</taxon>
        <taxon>Sphaerisporangium</taxon>
    </lineage>
</organism>